<dbReference type="Gene3D" id="4.10.280.10">
    <property type="entry name" value="Helix-loop-helix DNA-binding domain"/>
    <property type="match status" value="1"/>
</dbReference>
<evidence type="ECO:0000313" key="3">
    <source>
        <dbReference type="EMBL" id="TEB29929.1"/>
    </source>
</evidence>
<feature type="region of interest" description="Disordered" evidence="1">
    <location>
        <begin position="19"/>
        <end position="40"/>
    </location>
</feature>
<name>A0A4Y7T8M7_COPMI</name>
<feature type="compositionally biased region" description="Basic and acidic residues" evidence="1">
    <location>
        <begin position="213"/>
        <end position="224"/>
    </location>
</feature>
<dbReference type="SUPFAM" id="SSF47459">
    <property type="entry name" value="HLH, helix-loop-helix DNA-binding domain"/>
    <property type="match status" value="1"/>
</dbReference>
<dbReference type="InterPro" id="IPR052099">
    <property type="entry name" value="Regulatory_TF_Diverse"/>
</dbReference>
<dbReference type="SMART" id="SM00353">
    <property type="entry name" value="HLH"/>
    <property type="match status" value="1"/>
</dbReference>
<feature type="region of interest" description="Disordered" evidence="1">
    <location>
        <begin position="170"/>
        <end position="230"/>
    </location>
</feature>
<dbReference type="GO" id="GO:0046983">
    <property type="term" value="F:protein dimerization activity"/>
    <property type="evidence" value="ECO:0007669"/>
    <property type="project" value="InterPro"/>
</dbReference>
<feature type="region of interest" description="Disordered" evidence="1">
    <location>
        <begin position="322"/>
        <end position="354"/>
    </location>
</feature>
<keyword evidence="4" id="KW-1185">Reference proteome</keyword>
<feature type="region of interest" description="Disordered" evidence="1">
    <location>
        <begin position="263"/>
        <end position="308"/>
    </location>
</feature>
<feature type="region of interest" description="Disordered" evidence="1">
    <location>
        <begin position="510"/>
        <end position="548"/>
    </location>
</feature>
<dbReference type="STRING" id="71717.A0A4Y7T8M7"/>
<dbReference type="EMBL" id="QPFP01000025">
    <property type="protein sequence ID" value="TEB29929.1"/>
    <property type="molecule type" value="Genomic_DNA"/>
</dbReference>
<feature type="region of interest" description="Disordered" evidence="1">
    <location>
        <begin position="45"/>
        <end position="64"/>
    </location>
</feature>
<dbReference type="PROSITE" id="PS50888">
    <property type="entry name" value="BHLH"/>
    <property type="match status" value="1"/>
</dbReference>
<evidence type="ECO:0000313" key="4">
    <source>
        <dbReference type="Proteomes" id="UP000298030"/>
    </source>
</evidence>
<proteinExistence type="predicted"/>
<feature type="compositionally biased region" description="Low complexity" evidence="1">
    <location>
        <begin position="325"/>
        <end position="344"/>
    </location>
</feature>
<dbReference type="InterPro" id="IPR011598">
    <property type="entry name" value="bHLH_dom"/>
</dbReference>
<organism evidence="3 4">
    <name type="scientific">Coprinellus micaceus</name>
    <name type="common">Glistening ink-cap mushroom</name>
    <name type="synonym">Coprinus micaceus</name>
    <dbReference type="NCBI Taxonomy" id="71717"/>
    <lineage>
        <taxon>Eukaryota</taxon>
        <taxon>Fungi</taxon>
        <taxon>Dikarya</taxon>
        <taxon>Basidiomycota</taxon>
        <taxon>Agaricomycotina</taxon>
        <taxon>Agaricomycetes</taxon>
        <taxon>Agaricomycetidae</taxon>
        <taxon>Agaricales</taxon>
        <taxon>Agaricineae</taxon>
        <taxon>Psathyrellaceae</taxon>
        <taxon>Coprinellus</taxon>
    </lineage>
</organism>
<reference evidence="3 4" key="1">
    <citation type="journal article" date="2019" name="Nat. Ecol. Evol.">
        <title>Megaphylogeny resolves global patterns of mushroom evolution.</title>
        <authorList>
            <person name="Varga T."/>
            <person name="Krizsan K."/>
            <person name="Foldi C."/>
            <person name="Dima B."/>
            <person name="Sanchez-Garcia M."/>
            <person name="Sanchez-Ramirez S."/>
            <person name="Szollosi G.J."/>
            <person name="Szarkandi J.G."/>
            <person name="Papp V."/>
            <person name="Albert L."/>
            <person name="Andreopoulos W."/>
            <person name="Angelini C."/>
            <person name="Antonin V."/>
            <person name="Barry K.W."/>
            <person name="Bougher N.L."/>
            <person name="Buchanan P."/>
            <person name="Buyck B."/>
            <person name="Bense V."/>
            <person name="Catcheside P."/>
            <person name="Chovatia M."/>
            <person name="Cooper J."/>
            <person name="Damon W."/>
            <person name="Desjardin D."/>
            <person name="Finy P."/>
            <person name="Geml J."/>
            <person name="Haridas S."/>
            <person name="Hughes K."/>
            <person name="Justo A."/>
            <person name="Karasinski D."/>
            <person name="Kautmanova I."/>
            <person name="Kiss B."/>
            <person name="Kocsube S."/>
            <person name="Kotiranta H."/>
            <person name="LaButti K.M."/>
            <person name="Lechner B.E."/>
            <person name="Liimatainen K."/>
            <person name="Lipzen A."/>
            <person name="Lukacs Z."/>
            <person name="Mihaltcheva S."/>
            <person name="Morgado L.N."/>
            <person name="Niskanen T."/>
            <person name="Noordeloos M.E."/>
            <person name="Ohm R.A."/>
            <person name="Ortiz-Santana B."/>
            <person name="Ovrebo C."/>
            <person name="Racz N."/>
            <person name="Riley R."/>
            <person name="Savchenko A."/>
            <person name="Shiryaev A."/>
            <person name="Soop K."/>
            <person name="Spirin V."/>
            <person name="Szebenyi C."/>
            <person name="Tomsovsky M."/>
            <person name="Tulloss R.E."/>
            <person name="Uehling J."/>
            <person name="Grigoriev I.V."/>
            <person name="Vagvolgyi C."/>
            <person name="Papp T."/>
            <person name="Martin F.M."/>
            <person name="Miettinen O."/>
            <person name="Hibbett D.S."/>
            <person name="Nagy L.G."/>
        </authorList>
    </citation>
    <scope>NUCLEOTIDE SEQUENCE [LARGE SCALE GENOMIC DNA]</scope>
    <source>
        <strain evidence="3 4">FP101781</strain>
    </source>
</reference>
<sequence length="588" mass="62633">MSTDIRLDPSDPLNLLLQNAVGGDSSSSNGDDSGVSSIGSPQDWTQLSTLWDGTDPTATGGVGMQGGVKYNDLMDFNDLNDSLNMNMDMEFDPTMGLHYGGYGAFDTTSVFNLQLESVLPQTQFPFSFQAALNAAGSGPSGFSSGASTSSASSVSESSFKERRLSVGSSVSASSSGASLSPGDADTSNTSSPSPLSSLNDAFSPLPRPTTPKVEVKKQESESPRAFDPAMEIAERVRQSAGVMLAVPMNAQYAQQALAQSLDGSMHQASQKIPIPRLPRQSSSPKSPHSSSSSAASTPPPTTPPLSSALPAKLTINTKASMSACSSSLPTPTTAMPTPSTSAAAQNARPKTSHTTIERRYRTNLNARIQSLRMAVPALRVLEDREGGNGKKIKKNLKDGVYLKGTGIGIDGADGTVDVIDERGFVDGVKVARKCSKANVLGKAVEYIRVLKKREMRMKAEQNGLKALVCGLVGGPALLKEWEIRRSLRRIATRMMTGMMARLGRNVSGRRLPQAECSSRKPYSTRRVALRPSRRRMSRASSPSSVGTPQGRTVLLLFRRRGSAGGRGRCLSLLPQSRRLLLRSRSRMS</sequence>
<feature type="compositionally biased region" description="Basic residues" evidence="1">
    <location>
        <begin position="527"/>
        <end position="537"/>
    </location>
</feature>
<dbReference type="OrthoDB" id="2133190at2759"/>
<feature type="compositionally biased region" description="Low complexity" evidence="1">
    <location>
        <begin position="137"/>
        <end position="157"/>
    </location>
</feature>
<comment type="caution">
    <text evidence="3">The sequence shown here is derived from an EMBL/GenBank/DDBJ whole genome shotgun (WGS) entry which is preliminary data.</text>
</comment>
<evidence type="ECO:0000259" key="2">
    <source>
        <dbReference type="PROSITE" id="PS50888"/>
    </source>
</evidence>
<protein>
    <recommendedName>
        <fullName evidence="2">BHLH domain-containing protein</fullName>
    </recommendedName>
</protein>
<evidence type="ECO:0000256" key="1">
    <source>
        <dbReference type="SAM" id="MobiDB-lite"/>
    </source>
</evidence>
<feature type="domain" description="BHLH" evidence="2">
    <location>
        <begin position="348"/>
        <end position="450"/>
    </location>
</feature>
<accession>A0A4Y7T8M7</accession>
<feature type="compositionally biased region" description="Low complexity" evidence="1">
    <location>
        <begin position="170"/>
        <end position="200"/>
    </location>
</feature>
<dbReference type="AlphaFoldDB" id="A0A4Y7T8M7"/>
<dbReference type="PANTHER" id="PTHR47336:SF2">
    <property type="entry name" value="TRANSCRIPTION FACTOR HMS1-RELATED"/>
    <property type="match status" value="1"/>
</dbReference>
<dbReference type="Proteomes" id="UP000298030">
    <property type="component" value="Unassembled WGS sequence"/>
</dbReference>
<feature type="region of interest" description="Disordered" evidence="1">
    <location>
        <begin position="137"/>
        <end position="158"/>
    </location>
</feature>
<dbReference type="InterPro" id="IPR036638">
    <property type="entry name" value="HLH_DNA-bd_sf"/>
</dbReference>
<feature type="compositionally biased region" description="Low complexity" evidence="1">
    <location>
        <begin position="281"/>
        <end position="296"/>
    </location>
</feature>
<dbReference type="PANTHER" id="PTHR47336">
    <property type="entry name" value="TRANSCRIPTION FACTOR HMS1-RELATED"/>
    <property type="match status" value="1"/>
</dbReference>
<gene>
    <name evidence="3" type="ORF">FA13DRAFT_602348</name>
</gene>
<feature type="compositionally biased region" description="Low complexity" evidence="1">
    <location>
        <begin position="22"/>
        <end position="40"/>
    </location>
</feature>